<dbReference type="HAMAP" id="MF_00165">
    <property type="entry name" value="Thymidylate_kinase"/>
    <property type="match status" value="1"/>
</dbReference>
<dbReference type="Pfam" id="PF02223">
    <property type="entry name" value="Thymidylate_kin"/>
    <property type="match status" value="1"/>
</dbReference>
<evidence type="ECO:0000256" key="1">
    <source>
        <dbReference type="ARBA" id="ARBA00009776"/>
    </source>
</evidence>
<reference evidence="14" key="1">
    <citation type="journal article" date="2023" name="Int. J. Mol. Sci.">
        <title>Metagenomics Revealed a New Genus 'Candidatus Thiocaldithrix dubininis' gen. nov., sp. nov. and a New Species 'Candidatus Thiothrix putei' sp. nov. in the Family Thiotrichaceae, Some Members of Which Have Traits of Both Na+- and H+-Motive Energetics.</title>
        <authorList>
            <person name="Ravin N.V."/>
            <person name="Muntyan M.S."/>
            <person name="Smolyakov D.D."/>
            <person name="Rudenko T.S."/>
            <person name="Beletsky A.V."/>
            <person name="Mardanov A.V."/>
            <person name="Grabovich M.Y."/>
        </authorList>
    </citation>
    <scope>NUCLEOTIDE SEQUENCE</scope>
    <source>
        <strain evidence="14">GKL-01</strain>
    </source>
</reference>
<evidence type="ECO:0000259" key="13">
    <source>
        <dbReference type="Pfam" id="PF02223"/>
    </source>
</evidence>
<name>A0AA95HBZ8_9GAMM</name>
<keyword evidence="7 12" id="KW-0418">Kinase</keyword>
<dbReference type="Proteomes" id="UP001300672">
    <property type="component" value="Chromosome"/>
</dbReference>
<dbReference type="CDD" id="cd01672">
    <property type="entry name" value="TMPK"/>
    <property type="match status" value="1"/>
</dbReference>
<evidence type="ECO:0000256" key="11">
    <source>
        <dbReference type="ARBA" id="ARBA00057735"/>
    </source>
</evidence>
<dbReference type="GO" id="GO:0006233">
    <property type="term" value="P:dTDP biosynthetic process"/>
    <property type="evidence" value="ECO:0007669"/>
    <property type="project" value="InterPro"/>
</dbReference>
<dbReference type="InterPro" id="IPR018094">
    <property type="entry name" value="Thymidylate_kinase"/>
</dbReference>
<evidence type="ECO:0000256" key="6">
    <source>
        <dbReference type="ARBA" id="ARBA00022741"/>
    </source>
</evidence>
<proteinExistence type="inferred from homology"/>
<dbReference type="InterPro" id="IPR039430">
    <property type="entry name" value="Thymidylate_kin-like_dom"/>
</dbReference>
<dbReference type="GO" id="GO:0005524">
    <property type="term" value="F:ATP binding"/>
    <property type="evidence" value="ECO:0007669"/>
    <property type="project" value="UniProtKB-UniRule"/>
</dbReference>
<dbReference type="FunFam" id="3.40.50.300:FF:000225">
    <property type="entry name" value="Thymidylate kinase"/>
    <property type="match status" value="1"/>
</dbReference>
<evidence type="ECO:0000256" key="10">
    <source>
        <dbReference type="ARBA" id="ARBA00048743"/>
    </source>
</evidence>
<dbReference type="EMBL" id="CP124755">
    <property type="protein sequence ID" value="WGZ92224.1"/>
    <property type="molecule type" value="Genomic_DNA"/>
</dbReference>
<evidence type="ECO:0000256" key="2">
    <source>
        <dbReference type="ARBA" id="ARBA00012980"/>
    </source>
</evidence>
<dbReference type="Gene3D" id="3.40.50.300">
    <property type="entry name" value="P-loop containing nucleotide triphosphate hydrolases"/>
    <property type="match status" value="1"/>
</dbReference>
<evidence type="ECO:0000256" key="9">
    <source>
        <dbReference type="ARBA" id="ARBA00029962"/>
    </source>
</evidence>
<keyword evidence="5 12" id="KW-0545">Nucleotide biosynthesis</keyword>
<evidence type="ECO:0000313" key="14">
    <source>
        <dbReference type="EMBL" id="WGZ92224.1"/>
    </source>
</evidence>
<dbReference type="GO" id="GO:0005829">
    <property type="term" value="C:cytosol"/>
    <property type="evidence" value="ECO:0007669"/>
    <property type="project" value="TreeGrafter"/>
</dbReference>
<dbReference type="NCBIfam" id="TIGR00041">
    <property type="entry name" value="DTMP_kinase"/>
    <property type="match status" value="1"/>
</dbReference>
<dbReference type="GO" id="GO:0006227">
    <property type="term" value="P:dUDP biosynthetic process"/>
    <property type="evidence" value="ECO:0007669"/>
    <property type="project" value="TreeGrafter"/>
</dbReference>
<dbReference type="InterPro" id="IPR027417">
    <property type="entry name" value="P-loop_NTPase"/>
</dbReference>
<dbReference type="InterPro" id="IPR018095">
    <property type="entry name" value="Thymidylate_kin_CS"/>
</dbReference>
<dbReference type="SUPFAM" id="SSF52540">
    <property type="entry name" value="P-loop containing nucleoside triphosphate hydrolases"/>
    <property type="match status" value="1"/>
</dbReference>
<evidence type="ECO:0000256" key="7">
    <source>
        <dbReference type="ARBA" id="ARBA00022777"/>
    </source>
</evidence>
<evidence type="ECO:0000256" key="8">
    <source>
        <dbReference type="ARBA" id="ARBA00022840"/>
    </source>
</evidence>
<evidence type="ECO:0000256" key="5">
    <source>
        <dbReference type="ARBA" id="ARBA00022727"/>
    </source>
</evidence>
<comment type="function">
    <text evidence="11 12">Phosphorylation of dTMP to form dTDP in both de novo and salvage pathways of dTTP synthesis.</text>
</comment>
<comment type="similarity">
    <text evidence="1 12">Belongs to the thymidylate kinase family.</text>
</comment>
<dbReference type="PANTHER" id="PTHR10344:SF4">
    <property type="entry name" value="UMP-CMP KINASE 2, MITOCHONDRIAL"/>
    <property type="match status" value="1"/>
</dbReference>
<dbReference type="AlphaFoldDB" id="A0AA95HBZ8"/>
<dbReference type="GO" id="GO:0004798">
    <property type="term" value="F:dTMP kinase activity"/>
    <property type="evidence" value="ECO:0007669"/>
    <property type="project" value="UniProtKB-UniRule"/>
</dbReference>
<gene>
    <name evidence="12 14" type="primary">tmk</name>
    <name evidence="14" type="ORF">QJT80_06995</name>
</gene>
<feature type="domain" description="Thymidylate kinase-like" evidence="13">
    <location>
        <begin position="9"/>
        <end position="197"/>
    </location>
</feature>
<accession>A0AA95HBZ8</accession>
<feature type="binding site" evidence="12">
    <location>
        <begin position="11"/>
        <end position="18"/>
    </location>
    <ligand>
        <name>ATP</name>
        <dbReference type="ChEBI" id="CHEBI:30616"/>
    </ligand>
</feature>
<dbReference type="PROSITE" id="PS01331">
    <property type="entry name" value="THYMIDYLATE_KINASE"/>
    <property type="match status" value="1"/>
</dbReference>
<comment type="catalytic activity">
    <reaction evidence="10 12">
        <text>dTMP + ATP = dTDP + ADP</text>
        <dbReference type="Rhea" id="RHEA:13517"/>
        <dbReference type="ChEBI" id="CHEBI:30616"/>
        <dbReference type="ChEBI" id="CHEBI:58369"/>
        <dbReference type="ChEBI" id="CHEBI:63528"/>
        <dbReference type="ChEBI" id="CHEBI:456216"/>
        <dbReference type="EC" id="2.7.4.9"/>
    </reaction>
</comment>
<organism evidence="14">
    <name type="scientific">Candidatus Thiocaldithrix dubininis</name>
    <dbReference type="NCBI Taxonomy" id="3080823"/>
    <lineage>
        <taxon>Bacteria</taxon>
        <taxon>Pseudomonadati</taxon>
        <taxon>Pseudomonadota</taxon>
        <taxon>Gammaproteobacteria</taxon>
        <taxon>Thiotrichales</taxon>
        <taxon>Thiotrichaceae</taxon>
        <taxon>Candidatus Thiocaldithrix</taxon>
    </lineage>
</organism>
<dbReference type="KEGG" id="tdu:QJT80_06995"/>
<evidence type="ECO:0000256" key="12">
    <source>
        <dbReference type="HAMAP-Rule" id="MF_00165"/>
    </source>
</evidence>
<keyword evidence="8 12" id="KW-0067">ATP-binding</keyword>
<evidence type="ECO:0000256" key="3">
    <source>
        <dbReference type="ARBA" id="ARBA00017144"/>
    </source>
</evidence>
<keyword evidence="4 12" id="KW-0808">Transferase</keyword>
<protein>
    <recommendedName>
        <fullName evidence="3 12">Thymidylate kinase</fullName>
        <ecNumber evidence="2 12">2.7.4.9</ecNumber>
    </recommendedName>
    <alternativeName>
        <fullName evidence="9 12">dTMP kinase</fullName>
    </alternativeName>
</protein>
<dbReference type="GO" id="GO:0006235">
    <property type="term" value="P:dTTP biosynthetic process"/>
    <property type="evidence" value="ECO:0007669"/>
    <property type="project" value="UniProtKB-UniRule"/>
</dbReference>
<dbReference type="EC" id="2.7.4.9" evidence="2 12"/>
<keyword evidence="6 12" id="KW-0547">Nucleotide-binding</keyword>
<dbReference type="PANTHER" id="PTHR10344">
    <property type="entry name" value="THYMIDYLATE KINASE"/>
    <property type="match status" value="1"/>
</dbReference>
<evidence type="ECO:0000256" key="4">
    <source>
        <dbReference type="ARBA" id="ARBA00022679"/>
    </source>
</evidence>
<reference evidence="14" key="2">
    <citation type="submission" date="2023-04" db="EMBL/GenBank/DDBJ databases">
        <authorList>
            <person name="Beletskiy A.V."/>
            <person name="Mardanov A.V."/>
            <person name="Ravin N.V."/>
        </authorList>
    </citation>
    <scope>NUCLEOTIDE SEQUENCE</scope>
    <source>
        <strain evidence="14">GKL-01</strain>
    </source>
</reference>
<sequence>MKQGLFITLEGGEGAGKSTSASFMADYLRAQGKQVLLTREPGGTPVAEAIRSVLLDASLPAMTMETELLLMFAARHEHLQQKILPALAQGTWVICDRFTDSSYAYQGYARGVDLQRIAQLEQWAQGDIRPDYVFVFDLPVEIGMARAKARSVADRFEQEQLAFFEKVRQGFLMRAAQFPERYPIIQAQQPLAQVQAQLQAQLAQILATQV</sequence>